<accession>A0A7H8QRC4</accession>
<feature type="region of interest" description="Disordered" evidence="8">
    <location>
        <begin position="968"/>
        <end position="990"/>
    </location>
</feature>
<dbReference type="KEGG" id="trg:TRUGW13939_03639"/>
<evidence type="ECO:0000256" key="4">
    <source>
        <dbReference type="ARBA" id="ARBA00023004"/>
    </source>
</evidence>
<keyword evidence="3" id="KW-0809">Transit peptide</keyword>
<evidence type="ECO:0008006" key="11">
    <source>
        <dbReference type="Google" id="ProtNLM"/>
    </source>
</evidence>
<dbReference type="GeneID" id="55991142"/>
<proteinExistence type="predicted"/>
<feature type="compositionally biased region" description="Low complexity" evidence="8">
    <location>
        <begin position="979"/>
        <end position="990"/>
    </location>
</feature>
<dbReference type="PANTHER" id="PTHR13184">
    <property type="entry name" value="37S RIBOSOMAL PROTEIN S22"/>
    <property type="match status" value="1"/>
</dbReference>
<protein>
    <recommendedName>
        <fullName evidence="11">37S ribosomal protein Rsm22</fullName>
    </recommendedName>
</protein>
<dbReference type="Proteomes" id="UP000509510">
    <property type="component" value="Chromosome II"/>
</dbReference>
<dbReference type="AlphaFoldDB" id="A0A7H8QRC4"/>
<sequence>MATWAYPPLPADKLKAEEEDSLAKELEWLLTSFQELLASLREGLEECAELLAPKEPGSTLVLSSVRSESVKGFVTRVGTRIVKGQKDIQLRLSSLPPTRGANSTRLTFSNIPGAPELVLDQLATVRDLVNQSLDVVDVSTWTGNPLNASFISGQLHLLHEHISEAKTALKGNTESLHWWENSADDNVFDPALPPYLSFQLAIAEAALVLNLRTLEPTAVAQAPTAFTTDISLTGLSLRDRIFGPRLPTHDESGDTFTWRGEEVKVKEKIRVESQDPSLIAAMAKLSALEHEVMKCISSLRIFTGEGDGESDSIYSTMLSRCRLRNSRPNVLGILQSTTHRTSQLQRGAHRLGSTVKSSQLSSLVAQRNSKNQHKLPKARRTLASAPDVDVLAETRKAEIFTLIDNIHQHEDELAAALDNVFLGEYDHVVEIRSWDLEDVFSGSIGHRNYQSLEAKVRATRQQFGEFLPDDHLNPVELELYNTLYGEAISPEEEVEDVEELKVPDIILRDDGQGGIEEIEVEQEVEVDEMDEESAHLVDAEPEENAMERAQEVADSLGGVLMENEIEDEDDYASGPRIHPLTAAGKFSTNPSTVFLPKDTVTNPIATILSDYPNKHITEAAHRIFGGPRMPHSTVTTPPNMKLPQIPIPLSVNQHHMTEMEANTYLAVLYPGIYASALSVLVEVRKRLGSKWLRDLITQETGPRVLDAGGGGAGMLAWRDIVRAEYEAMVPDHPRDAPIPMGKSTVLAGSNSLQTRASAMLENTTFLPRLPDYVHIRGGSTLNDERAPSRKMFDVIIAPHTLLEIKEDYRRKQHVQNLWALLNPNGGVLIMLEKGRQRGFEAIAGAREMLLEKHIASPGATEYDALTESGDMGSVKKEPGMIIAPCTNHGKCPMYIVPGQSQGRSDYCHFSQRYIRPDFLQRIFGSKHRNHEDVEFSYVAVQRGVDMRETQGITQGKAVTDTAFEGYEEDAPAENDAEVTTTTPTEPLTDPNFNVLSLPRMIFSPMKRRGHVILDVCTPESKIERWTVPRSFSRQSYHDARKARWGDLWALGAKTRIPRHLRLGTVETQLSKKERMQSKAASRLSQLEEEGDEDDEGEGEIDPREKQANPGLVNALSEQADSLEQRKKGRTVPSWKRYANKKRIRQASKKTTDEDTDDLT</sequence>
<dbReference type="GO" id="GO:0008168">
    <property type="term" value="F:methyltransferase activity"/>
    <property type="evidence" value="ECO:0007669"/>
    <property type="project" value="InterPro"/>
</dbReference>
<dbReference type="OrthoDB" id="421327at2759"/>
<dbReference type="GO" id="GO:0005763">
    <property type="term" value="C:mitochondrial small ribosomal subunit"/>
    <property type="evidence" value="ECO:0007669"/>
    <property type="project" value="TreeGrafter"/>
</dbReference>
<evidence type="ECO:0000256" key="1">
    <source>
        <dbReference type="ARBA" id="ARBA00004173"/>
    </source>
</evidence>
<evidence type="ECO:0000313" key="10">
    <source>
        <dbReference type="Proteomes" id="UP000509510"/>
    </source>
</evidence>
<dbReference type="Pfam" id="PF10259">
    <property type="entry name" value="Rogdi_lz"/>
    <property type="match status" value="1"/>
</dbReference>
<keyword evidence="6" id="KW-0496">Mitochondrion</keyword>
<feature type="compositionally biased region" description="Acidic residues" evidence="8">
    <location>
        <begin position="1086"/>
        <end position="1099"/>
    </location>
</feature>
<evidence type="ECO:0000256" key="8">
    <source>
        <dbReference type="SAM" id="MobiDB-lite"/>
    </source>
</evidence>
<evidence type="ECO:0000256" key="2">
    <source>
        <dbReference type="ARBA" id="ARBA00022723"/>
    </source>
</evidence>
<dbReference type="GO" id="GO:0046872">
    <property type="term" value="F:metal ion binding"/>
    <property type="evidence" value="ECO:0007669"/>
    <property type="project" value="UniProtKB-KW"/>
</dbReference>
<dbReference type="EMBL" id="CP055899">
    <property type="protein sequence ID" value="QKX56534.1"/>
    <property type="molecule type" value="Genomic_DNA"/>
</dbReference>
<dbReference type="InterPro" id="IPR052571">
    <property type="entry name" value="Mt_RNA_Methyltransferase"/>
</dbReference>
<keyword evidence="2" id="KW-0479">Metal-binding</keyword>
<reference evidence="10" key="1">
    <citation type="submission" date="2020-06" db="EMBL/GenBank/DDBJ databases">
        <title>A chromosome-scale genome assembly of Talaromyces rugulosus W13939.</title>
        <authorList>
            <person name="Wang B."/>
            <person name="Guo L."/>
            <person name="Ye K."/>
            <person name="Wang L."/>
        </authorList>
    </citation>
    <scope>NUCLEOTIDE SEQUENCE [LARGE SCALE GENOMIC DNA]</scope>
    <source>
        <strain evidence="10">W13939</strain>
    </source>
</reference>
<keyword evidence="4" id="KW-0408">Iron</keyword>
<name>A0A7H8QRC4_TALRU</name>
<dbReference type="InterPro" id="IPR015324">
    <property type="entry name" value="Ribosomal_Rsm22-like"/>
</dbReference>
<keyword evidence="10" id="KW-1185">Reference proteome</keyword>
<comment type="function">
    <text evidence="7">Mitochondrial ribosome (mitoribosome) assembly factor. Binds at the interface of the head and body domains of the mitochondrial small ribosomal subunit (mt-SSU), occluding the mRNA channel and preventing compaction of the head domain towards the body. Probable inactive methyltransferase: retains the characteristic folding and ability to bind S-adenosyl-L-methionine, but it probably lost its methyltransferase activity.</text>
</comment>
<evidence type="ECO:0000313" key="9">
    <source>
        <dbReference type="EMBL" id="QKX56534.1"/>
    </source>
</evidence>
<dbReference type="PANTHER" id="PTHR13184:SF5">
    <property type="entry name" value="METHYLTRANSFERASE-LIKE PROTEIN 17, MITOCHONDRIAL"/>
    <property type="match status" value="1"/>
</dbReference>
<evidence type="ECO:0000256" key="5">
    <source>
        <dbReference type="ARBA" id="ARBA00023014"/>
    </source>
</evidence>
<dbReference type="Pfam" id="PF09243">
    <property type="entry name" value="Rsm22"/>
    <property type="match status" value="1"/>
</dbReference>
<feature type="region of interest" description="Disordered" evidence="8">
    <location>
        <begin position="1070"/>
        <end position="1159"/>
    </location>
</feature>
<dbReference type="RefSeq" id="XP_035342712.1">
    <property type="nucleotide sequence ID" value="XM_035486819.1"/>
</dbReference>
<gene>
    <name evidence="9" type="ORF">TRUGW13939_03639</name>
</gene>
<feature type="compositionally biased region" description="Basic residues" evidence="8">
    <location>
        <begin position="1137"/>
        <end position="1147"/>
    </location>
</feature>
<dbReference type="GO" id="GO:0006412">
    <property type="term" value="P:translation"/>
    <property type="evidence" value="ECO:0007669"/>
    <property type="project" value="InterPro"/>
</dbReference>
<organism evidence="9 10">
    <name type="scientific">Talaromyces rugulosus</name>
    <name type="common">Penicillium rugulosum</name>
    <dbReference type="NCBI Taxonomy" id="121627"/>
    <lineage>
        <taxon>Eukaryota</taxon>
        <taxon>Fungi</taxon>
        <taxon>Dikarya</taxon>
        <taxon>Ascomycota</taxon>
        <taxon>Pezizomycotina</taxon>
        <taxon>Eurotiomycetes</taxon>
        <taxon>Eurotiomycetidae</taxon>
        <taxon>Eurotiales</taxon>
        <taxon>Trichocomaceae</taxon>
        <taxon>Talaromyces</taxon>
        <taxon>Talaromyces sect. Islandici</taxon>
    </lineage>
</organism>
<evidence type="ECO:0000256" key="7">
    <source>
        <dbReference type="ARBA" id="ARBA00045681"/>
    </source>
</evidence>
<evidence type="ECO:0000256" key="3">
    <source>
        <dbReference type="ARBA" id="ARBA00022946"/>
    </source>
</evidence>
<evidence type="ECO:0000256" key="6">
    <source>
        <dbReference type="ARBA" id="ARBA00023128"/>
    </source>
</evidence>
<dbReference type="GO" id="GO:0003735">
    <property type="term" value="F:structural constituent of ribosome"/>
    <property type="evidence" value="ECO:0007669"/>
    <property type="project" value="TreeGrafter"/>
</dbReference>
<comment type="subcellular location">
    <subcellularLocation>
        <location evidence="1">Mitochondrion</location>
    </subcellularLocation>
</comment>
<dbReference type="GO" id="GO:0051536">
    <property type="term" value="F:iron-sulfur cluster binding"/>
    <property type="evidence" value="ECO:0007669"/>
    <property type="project" value="UniProtKB-KW"/>
</dbReference>
<keyword evidence="5" id="KW-0411">Iron-sulfur</keyword>
<dbReference type="InterPro" id="IPR028241">
    <property type="entry name" value="RAVE2/Rogdi"/>
</dbReference>